<proteinExistence type="predicted"/>
<protein>
    <recommendedName>
        <fullName evidence="3">LigA protein</fullName>
    </recommendedName>
</protein>
<name>A0ABY5WB12_9ACTN</name>
<gene>
    <name evidence="1" type="ORF">Dfulv_24595</name>
</gene>
<dbReference type="RefSeq" id="WP_259867261.1">
    <property type="nucleotide sequence ID" value="NZ_BAAAST010000053.1"/>
</dbReference>
<evidence type="ECO:0008006" key="3">
    <source>
        <dbReference type="Google" id="ProtNLM"/>
    </source>
</evidence>
<dbReference type="Proteomes" id="UP001059617">
    <property type="component" value="Chromosome"/>
</dbReference>
<accession>A0ABY5WB12</accession>
<dbReference type="EMBL" id="CP073720">
    <property type="protein sequence ID" value="UWP87247.1"/>
    <property type="molecule type" value="Genomic_DNA"/>
</dbReference>
<keyword evidence="2" id="KW-1185">Reference proteome</keyword>
<evidence type="ECO:0000313" key="1">
    <source>
        <dbReference type="EMBL" id="UWP87247.1"/>
    </source>
</evidence>
<sequence length="695" mass="75985">MDGNDVARPDEAAAAEDAGRRMPLTNFGQYIERLEGHAFHNTYVQRMLDDHSVPPDLVQQMQLTYCEPIETPDILNLLAEHHVTVLVGARGVGRFTSAVCTLATLHHRTEWPARPDRPLRLREIRRGFNEVFDISGIRLAEEVGYVLDARADDEVITPAFGRSLHDLSAQLREARSFLVVVASESLWERVGAGAQAYEIRFTGPPAAQVFEQYLNDRSRATYWLTTPVAQALTRTTAAYAVHVAGLVNEAEAAAPSTEASRSPNATDPRVDAVLAALQNWRKELVEWHRRKPGPLAHGFLLTTAVFPGCPAEVVYTVAASLAGDLDPGAVSTGLAAPGIIELAHEVGATVDAADCIAFGKPGYPSAVVNFFQRNRPDLAPRFRGWLIGLPSAIHGVTEVSDDDRQRMSDLAIDLLTRTVLARRDLVLLRRAVDEWAKNPSLITAAADLVTSCALDTTFGRKVRDETREWVINSGRSGTGSLRALTVAIACGRDLEKAGMSIVVKRLEHLAMHDDDRVCNAVADAVQKLIGSSKAREAFARVLTSRQHDHTANTRGTVQLSLAILGATEPDGMVSVLTETGRDSDMRWLIAAWSSLLTNGDRAAETKRIVLLWLQHANRDNNWALPIAQILIDAAEDADRPGRTSRIIHLCEGLYHQDQPTSIELRIRKSITEALFGVDSAQYRGLAEPGAVSQGQ</sequence>
<reference evidence="1" key="1">
    <citation type="submission" date="2021-04" db="EMBL/GenBank/DDBJ databases">
        <authorList>
            <person name="Hartkoorn R.C."/>
            <person name="Beaudoing E."/>
            <person name="Hot D."/>
        </authorList>
    </citation>
    <scope>NUCLEOTIDE SEQUENCE</scope>
    <source>
        <strain evidence="1">NRRL B-16292</strain>
    </source>
</reference>
<evidence type="ECO:0000313" key="2">
    <source>
        <dbReference type="Proteomes" id="UP001059617"/>
    </source>
</evidence>
<reference evidence="1" key="2">
    <citation type="submission" date="2022-09" db="EMBL/GenBank/DDBJ databases">
        <title>Biosynthetic gene clusters of Dactylosporangioum fulvum.</title>
        <authorList>
            <person name="Caradec T."/>
        </authorList>
    </citation>
    <scope>NUCLEOTIDE SEQUENCE</scope>
    <source>
        <strain evidence="1">NRRL B-16292</strain>
    </source>
</reference>
<organism evidence="1 2">
    <name type="scientific">Dactylosporangium fulvum</name>
    <dbReference type="NCBI Taxonomy" id="53359"/>
    <lineage>
        <taxon>Bacteria</taxon>
        <taxon>Bacillati</taxon>
        <taxon>Actinomycetota</taxon>
        <taxon>Actinomycetes</taxon>
        <taxon>Micromonosporales</taxon>
        <taxon>Micromonosporaceae</taxon>
        <taxon>Dactylosporangium</taxon>
    </lineage>
</organism>